<dbReference type="EMBL" id="GIIL01006378">
    <property type="protein sequence ID" value="NOV50104.1"/>
    <property type="molecule type" value="Transcribed_RNA"/>
</dbReference>
<proteinExistence type="predicted"/>
<dbReference type="InterPro" id="IPR036084">
    <property type="entry name" value="Ser_inhib-like_sf"/>
</dbReference>
<feature type="region of interest" description="Disordered" evidence="1">
    <location>
        <begin position="73"/>
        <end position="119"/>
    </location>
</feature>
<feature type="compositionally biased region" description="Low complexity" evidence="1">
    <location>
        <begin position="75"/>
        <end position="94"/>
    </location>
</feature>
<evidence type="ECO:0000256" key="1">
    <source>
        <dbReference type="SAM" id="MobiDB-lite"/>
    </source>
</evidence>
<evidence type="ECO:0000313" key="3">
    <source>
        <dbReference type="EMBL" id="NOV50104.1"/>
    </source>
</evidence>
<dbReference type="AlphaFoldDB" id="A0A6M2DVW4"/>
<name>A0A6M2DVW4_XENCH</name>
<keyword evidence="2" id="KW-0732">Signal</keyword>
<feature type="compositionally biased region" description="Polar residues" evidence="1">
    <location>
        <begin position="95"/>
        <end position="106"/>
    </location>
</feature>
<dbReference type="CDD" id="cd19941">
    <property type="entry name" value="TIL"/>
    <property type="match status" value="1"/>
</dbReference>
<feature type="chain" id="PRO_5026771092" evidence="2">
    <location>
        <begin position="19"/>
        <end position="119"/>
    </location>
</feature>
<sequence>MRCLFVVVLAALVTISLAKKDCGENEEYACKLNCDKRCENLDSLCLDIGNNCKCFCVKGYARDSHGVCVPEDQCGAESTTESSATSSTSGNTESDSNTEVGDTSTLKPGFPEGIFGDAA</sequence>
<dbReference type="Gene3D" id="2.10.25.10">
    <property type="entry name" value="Laminin"/>
    <property type="match status" value="1"/>
</dbReference>
<accession>A0A6M2DVW4</accession>
<protein>
    <submittedName>
        <fullName evidence="3">Putative inducible metalloproteinase inhibitor protein</fullName>
    </submittedName>
</protein>
<evidence type="ECO:0000256" key="2">
    <source>
        <dbReference type="SAM" id="SignalP"/>
    </source>
</evidence>
<organism evidence="3">
    <name type="scientific">Xenopsylla cheopis</name>
    <name type="common">Oriental rat flea</name>
    <name type="synonym">Pulex cheopis</name>
    <dbReference type="NCBI Taxonomy" id="163159"/>
    <lineage>
        <taxon>Eukaryota</taxon>
        <taxon>Metazoa</taxon>
        <taxon>Ecdysozoa</taxon>
        <taxon>Arthropoda</taxon>
        <taxon>Hexapoda</taxon>
        <taxon>Insecta</taxon>
        <taxon>Pterygota</taxon>
        <taxon>Neoptera</taxon>
        <taxon>Endopterygota</taxon>
        <taxon>Siphonaptera</taxon>
        <taxon>Pulicidae</taxon>
        <taxon>Xenopsyllinae</taxon>
        <taxon>Xenopsylla</taxon>
    </lineage>
</organism>
<feature type="signal peptide" evidence="2">
    <location>
        <begin position="1"/>
        <end position="18"/>
    </location>
</feature>
<dbReference type="SUPFAM" id="SSF57567">
    <property type="entry name" value="Serine protease inhibitors"/>
    <property type="match status" value="1"/>
</dbReference>
<reference evidence="3" key="1">
    <citation type="submission" date="2020-03" db="EMBL/GenBank/DDBJ databases">
        <title>Transcriptomic Profiling of the Digestive Tract of the Rat Flea, Xenopsylla cheopis, Following Blood Feeding and Infection with Yersinia pestis.</title>
        <authorList>
            <person name="Bland D.M."/>
            <person name="Martens C.A."/>
            <person name="Virtaneva K."/>
            <person name="Kanakabandi K."/>
            <person name="Long D."/>
            <person name="Rosenke R."/>
            <person name="Saturday G.A."/>
            <person name="Hoyt F.H."/>
            <person name="Bruno D.P."/>
            <person name="Ribeiro J.M.C."/>
            <person name="Hinnebusch J."/>
        </authorList>
    </citation>
    <scope>NUCLEOTIDE SEQUENCE</scope>
</reference>